<dbReference type="Pfam" id="PF02706">
    <property type="entry name" value="Wzz"/>
    <property type="match status" value="1"/>
</dbReference>
<feature type="compositionally biased region" description="Basic and acidic residues" evidence="7">
    <location>
        <begin position="231"/>
        <end position="240"/>
    </location>
</feature>
<evidence type="ECO:0000256" key="6">
    <source>
        <dbReference type="ARBA" id="ARBA00023136"/>
    </source>
</evidence>
<dbReference type="AlphaFoldDB" id="A0A9D2PX17"/>
<dbReference type="PANTHER" id="PTHR32309:SF13">
    <property type="entry name" value="FERRIC ENTEROBACTIN TRANSPORT PROTEIN FEPE"/>
    <property type="match status" value="1"/>
</dbReference>
<organism evidence="10 11">
    <name type="scientific">Candidatus Enterocloster excrementigallinarum</name>
    <dbReference type="NCBI Taxonomy" id="2838558"/>
    <lineage>
        <taxon>Bacteria</taxon>
        <taxon>Bacillati</taxon>
        <taxon>Bacillota</taxon>
        <taxon>Clostridia</taxon>
        <taxon>Lachnospirales</taxon>
        <taxon>Lachnospiraceae</taxon>
        <taxon>Enterocloster</taxon>
    </lineage>
</organism>
<evidence type="ECO:0000256" key="7">
    <source>
        <dbReference type="SAM" id="MobiDB-lite"/>
    </source>
</evidence>
<sequence length="318" mass="34856">MEKTYEANDEIQIDLLELLEALRRRIWLIILALVLGAGAGVLYTKVLMTPVYTSTAMVYVLSKETTLTSLADLQIGSQLTNDYRVVVTSRPVLEEVIDNLQLETDYVGLRGQLSLENPADTRILSISATDSDPQRAKAIVDEVAAVSSQYIADIMEMVPPKIIENGVVPIAPSAPSARRNGMLAGLLAAMAVCGVICLRVILNDTIRTEDDVERYLGLTVLASIPREDAETGKGTYEKYGHYGPYGSQEDSAEAGKKREDSDELRQQAEAAAGKELSSEAGEHPANNVKQEHTVRERKSRRRQPRAGEAREEGRGKES</sequence>
<evidence type="ECO:0000256" key="3">
    <source>
        <dbReference type="ARBA" id="ARBA00022475"/>
    </source>
</evidence>
<protein>
    <submittedName>
        <fullName evidence="10">Polysaccharide export protein</fullName>
    </submittedName>
</protein>
<evidence type="ECO:0000256" key="4">
    <source>
        <dbReference type="ARBA" id="ARBA00022692"/>
    </source>
</evidence>
<comment type="similarity">
    <text evidence="2">Belongs to the CpsC/CapA family.</text>
</comment>
<feature type="transmembrane region" description="Helical" evidence="8">
    <location>
        <begin position="26"/>
        <end position="44"/>
    </location>
</feature>
<evidence type="ECO:0000259" key="9">
    <source>
        <dbReference type="Pfam" id="PF02706"/>
    </source>
</evidence>
<dbReference type="Proteomes" id="UP000823863">
    <property type="component" value="Unassembled WGS sequence"/>
</dbReference>
<feature type="compositionally biased region" description="Basic and acidic residues" evidence="7">
    <location>
        <begin position="253"/>
        <end position="266"/>
    </location>
</feature>
<feature type="transmembrane region" description="Helical" evidence="8">
    <location>
        <begin position="183"/>
        <end position="202"/>
    </location>
</feature>
<name>A0A9D2PX17_9FIRM</name>
<dbReference type="EMBL" id="DWWB01000049">
    <property type="protein sequence ID" value="HJC66795.1"/>
    <property type="molecule type" value="Genomic_DNA"/>
</dbReference>
<evidence type="ECO:0000313" key="11">
    <source>
        <dbReference type="Proteomes" id="UP000823863"/>
    </source>
</evidence>
<reference evidence="10" key="1">
    <citation type="journal article" date="2021" name="PeerJ">
        <title>Extensive microbial diversity within the chicken gut microbiome revealed by metagenomics and culture.</title>
        <authorList>
            <person name="Gilroy R."/>
            <person name="Ravi A."/>
            <person name="Getino M."/>
            <person name="Pursley I."/>
            <person name="Horton D.L."/>
            <person name="Alikhan N.F."/>
            <person name="Baker D."/>
            <person name="Gharbi K."/>
            <person name="Hall N."/>
            <person name="Watson M."/>
            <person name="Adriaenssens E.M."/>
            <person name="Foster-Nyarko E."/>
            <person name="Jarju S."/>
            <person name="Secka A."/>
            <person name="Antonio M."/>
            <person name="Oren A."/>
            <person name="Chaudhuri R.R."/>
            <person name="La Ragione R."/>
            <person name="Hildebrand F."/>
            <person name="Pallen M.J."/>
        </authorList>
    </citation>
    <scope>NUCLEOTIDE SEQUENCE</scope>
    <source>
        <strain evidence="10">CHK198-12963</strain>
    </source>
</reference>
<feature type="compositionally biased region" description="Basic and acidic residues" evidence="7">
    <location>
        <begin position="305"/>
        <end position="318"/>
    </location>
</feature>
<dbReference type="InterPro" id="IPR003856">
    <property type="entry name" value="LPS_length_determ_N"/>
</dbReference>
<dbReference type="GO" id="GO:0005886">
    <property type="term" value="C:plasma membrane"/>
    <property type="evidence" value="ECO:0007669"/>
    <property type="project" value="UniProtKB-SubCell"/>
</dbReference>
<comment type="caution">
    <text evidence="10">The sequence shown here is derived from an EMBL/GenBank/DDBJ whole genome shotgun (WGS) entry which is preliminary data.</text>
</comment>
<keyword evidence="3" id="KW-1003">Cell membrane</keyword>
<keyword evidence="4 8" id="KW-0812">Transmembrane</keyword>
<evidence type="ECO:0000313" key="10">
    <source>
        <dbReference type="EMBL" id="HJC66795.1"/>
    </source>
</evidence>
<feature type="region of interest" description="Disordered" evidence="7">
    <location>
        <begin position="231"/>
        <end position="318"/>
    </location>
</feature>
<keyword evidence="5 8" id="KW-1133">Transmembrane helix</keyword>
<comment type="subcellular location">
    <subcellularLocation>
        <location evidence="1">Cell membrane</location>
        <topology evidence="1">Multi-pass membrane protein</topology>
    </subcellularLocation>
</comment>
<dbReference type="InterPro" id="IPR050445">
    <property type="entry name" value="Bact_polysacc_biosynth/exp"/>
</dbReference>
<feature type="domain" description="Polysaccharide chain length determinant N-terminal" evidence="9">
    <location>
        <begin position="12"/>
        <end position="100"/>
    </location>
</feature>
<dbReference type="PANTHER" id="PTHR32309">
    <property type="entry name" value="TYROSINE-PROTEIN KINASE"/>
    <property type="match status" value="1"/>
</dbReference>
<evidence type="ECO:0000256" key="8">
    <source>
        <dbReference type="SAM" id="Phobius"/>
    </source>
</evidence>
<proteinExistence type="inferred from homology"/>
<accession>A0A9D2PX17</accession>
<evidence type="ECO:0000256" key="5">
    <source>
        <dbReference type="ARBA" id="ARBA00022989"/>
    </source>
</evidence>
<evidence type="ECO:0000256" key="2">
    <source>
        <dbReference type="ARBA" id="ARBA00006683"/>
    </source>
</evidence>
<reference evidence="10" key="2">
    <citation type="submission" date="2021-04" db="EMBL/GenBank/DDBJ databases">
        <authorList>
            <person name="Gilroy R."/>
        </authorList>
    </citation>
    <scope>NUCLEOTIDE SEQUENCE</scope>
    <source>
        <strain evidence="10">CHK198-12963</strain>
    </source>
</reference>
<gene>
    <name evidence="10" type="ORF">H9931_08770</name>
</gene>
<keyword evidence="6 8" id="KW-0472">Membrane</keyword>
<evidence type="ECO:0000256" key="1">
    <source>
        <dbReference type="ARBA" id="ARBA00004651"/>
    </source>
</evidence>